<dbReference type="AlphaFoldDB" id="A0A1H8UXM0"/>
<protein>
    <submittedName>
        <fullName evidence="4">Alpha-1,2-mannosidase, putative</fullName>
    </submittedName>
</protein>
<sequence>MRTQSRRAAALAVAGLVFAALAPATAGAQTAPVADPVAQVNPFVGTQNFGNTFPGASAPFGMVQVSPDTGGQGGYDYQQNAIYGFSQTHLSGVGCGVMGELPVMPTTGAVDSVDKDVYKSEYTHGDEHAEPGYYRVGLKKYDINAELTATARTGWQRYTFPSTGQANVLFNTGQANQSVKDSEIHVVGDRTLEGRVRAGGFCAGHDEHTVYFTATFDRPFSSFGTWRGSTRTPGSRDAAGTGGNGAWASFDATTDREVMVKVGLSYTGADGARKNLAAETGDSYDFDATRTALHQAWADRLGAIKIGGGTADRQTAFYTALYHSQLHPNLAGDTDGAYTGFDGKVHTASGYTPYQNFSLWDTYRPQNQLLEMLEPQVAKDVALSVVAIGRDGGWLPRWALAGSETNIMTGDPVTPFLVEAWSKGLLAGHEEEAYALLKKNATSTPPADSPYNGRSGVNFYNDRGYIPSGLTLGTDCAAKGGDNDCNHPASATMEYSAADAALALMAKGLGHTADARMFADRGQWYKNLWDSSTQAFRPRTTEGTWLTPYNPVDADQQFHEGGAYQYQWLVPQDPAGLVSLMGGRATTQKRLDSFFAYDKLLTDPAGTARNDWIASPYDYYGKPTYNPNNEPDLLAPYMYNWVGAPAKTATVVRAAMTLFTTGPDGMTGNDDLGTMSAWYVFSSLGLYPTMSGSNFLAVSSPQFESATVRIGQYGSAQGGTLTVSAPGASDTNRYVQSVSLNGRDVRQTWLDWSAVSHGGTLTHELGSSPSKWGTSANAEPPSVNNAVGDLRSHVDASLGQSSVVIPASARAQQVNLNLDVLTQSPGVQPVMVTSTAPKGWKVTTKPWNPLLRWSGRLPVQQPVSVTVTVPAGTPVGSYPLQVKASGLGANTVTRPVSVEVRAPAVCAATSGAACAVDLSRDLDHDGTATVAASTEGNFDGSGWSYDADLMPPAGPVLWDGVTYAAPDPSGTAANFVEARGQSLLVPAGSHGTLRIVGSSHSGPVTTTLTAHYTDGSSAALGVTLGDWAGSAPAGSTVVLDLPHRIKAGSGVDGPPVRLFGVQAALDPGKTLQSLSLPNDPRAELYAITLA</sequence>
<feature type="domain" description="Glycosyl hydrolase family 92 N-terminal" evidence="3">
    <location>
        <begin position="40"/>
        <end position="265"/>
    </location>
</feature>
<dbReference type="InterPro" id="IPR005887">
    <property type="entry name" value="GH92_a_mannosidase_put"/>
</dbReference>
<gene>
    <name evidence="4" type="ORF">SAMN04489732_103494</name>
</gene>
<keyword evidence="5" id="KW-1185">Reference proteome</keyword>
<dbReference type="OrthoDB" id="9804511at2"/>
<dbReference type="GO" id="GO:0006516">
    <property type="term" value="P:glycoprotein catabolic process"/>
    <property type="evidence" value="ECO:0007669"/>
    <property type="project" value="TreeGrafter"/>
</dbReference>
<proteinExistence type="predicted"/>
<dbReference type="PANTHER" id="PTHR12143:SF39">
    <property type="entry name" value="SECRETED PROTEIN"/>
    <property type="match status" value="1"/>
</dbReference>
<name>A0A1H8UXM0_9PSEU</name>
<dbReference type="InterPro" id="IPR050883">
    <property type="entry name" value="PNGase"/>
</dbReference>
<accession>A0A1H8UXM0</accession>
<organism evidence="4 5">
    <name type="scientific">Amycolatopsis saalfeldensis</name>
    <dbReference type="NCBI Taxonomy" id="394193"/>
    <lineage>
        <taxon>Bacteria</taxon>
        <taxon>Bacillati</taxon>
        <taxon>Actinomycetota</taxon>
        <taxon>Actinomycetes</taxon>
        <taxon>Pseudonocardiales</taxon>
        <taxon>Pseudonocardiaceae</taxon>
        <taxon>Amycolatopsis</taxon>
    </lineage>
</organism>
<dbReference type="EMBL" id="FOEF01000003">
    <property type="protein sequence ID" value="SEP07318.1"/>
    <property type="molecule type" value="Genomic_DNA"/>
</dbReference>
<dbReference type="InterPro" id="IPR014718">
    <property type="entry name" value="GH-type_carb-bd"/>
</dbReference>
<dbReference type="InterPro" id="IPR012939">
    <property type="entry name" value="Glyco_hydro_92"/>
</dbReference>
<dbReference type="RefSeq" id="WP_091615840.1">
    <property type="nucleotide sequence ID" value="NZ_FOEF01000003.1"/>
</dbReference>
<dbReference type="Gene3D" id="1.20.1050.60">
    <property type="entry name" value="alpha-1,2-mannosidase"/>
    <property type="match status" value="1"/>
</dbReference>
<dbReference type="InterPro" id="IPR041371">
    <property type="entry name" value="GH92_N"/>
</dbReference>
<feature type="domain" description="Glycosyl hydrolase family 92" evidence="2">
    <location>
        <begin position="271"/>
        <end position="766"/>
    </location>
</feature>
<dbReference type="InterPro" id="IPR008928">
    <property type="entry name" value="6-hairpin_glycosidase_sf"/>
</dbReference>
<feature type="chain" id="PRO_5011789318" evidence="1">
    <location>
        <begin position="29"/>
        <end position="1090"/>
    </location>
</feature>
<evidence type="ECO:0000259" key="2">
    <source>
        <dbReference type="Pfam" id="PF07971"/>
    </source>
</evidence>
<feature type="signal peptide" evidence="1">
    <location>
        <begin position="1"/>
        <end position="28"/>
    </location>
</feature>
<dbReference type="Pfam" id="PF17678">
    <property type="entry name" value="Glyco_hydro_92N"/>
    <property type="match status" value="1"/>
</dbReference>
<dbReference type="Gene3D" id="3.30.2080.10">
    <property type="entry name" value="GH92 mannosidase domain"/>
    <property type="match status" value="1"/>
</dbReference>
<dbReference type="Gene3D" id="2.70.98.10">
    <property type="match status" value="1"/>
</dbReference>
<dbReference type="GO" id="GO:0000224">
    <property type="term" value="F:peptide-N4-(N-acetyl-beta-glucosaminyl)asparagine amidase activity"/>
    <property type="evidence" value="ECO:0007669"/>
    <property type="project" value="TreeGrafter"/>
</dbReference>
<dbReference type="GO" id="GO:0030246">
    <property type="term" value="F:carbohydrate binding"/>
    <property type="evidence" value="ECO:0007669"/>
    <property type="project" value="InterPro"/>
</dbReference>
<dbReference type="PANTHER" id="PTHR12143">
    <property type="entry name" value="PEPTIDE N-GLYCANASE PNGASE -RELATED"/>
    <property type="match status" value="1"/>
</dbReference>
<evidence type="ECO:0000259" key="3">
    <source>
        <dbReference type="Pfam" id="PF17678"/>
    </source>
</evidence>
<evidence type="ECO:0000256" key="1">
    <source>
        <dbReference type="SAM" id="SignalP"/>
    </source>
</evidence>
<dbReference type="Proteomes" id="UP000198582">
    <property type="component" value="Unassembled WGS sequence"/>
</dbReference>
<dbReference type="NCBIfam" id="TIGR01180">
    <property type="entry name" value="aman2_put"/>
    <property type="match status" value="1"/>
</dbReference>
<reference evidence="4 5" key="1">
    <citation type="submission" date="2016-10" db="EMBL/GenBank/DDBJ databases">
        <authorList>
            <person name="de Groot N.N."/>
        </authorList>
    </citation>
    <scope>NUCLEOTIDE SEQUENCE [LARGE SCALE GENOMIC DNA]</scope>
    <source>
        <strain evidence="4 5">DSM 44993</strain>
    </source>
</reference>
<evidence type="ECO:0000313" key="5">
    <source>
        <dbReference type="Proteomes" id="UP000198582"/>
    </source>
</evidence>
<dbReference type="SUPFAM" id="SSF48208">
    <property type="entry name" value="Six-hairpin glycosidases"/>
    <property type="match status" value="1"/>
</dbReference>
<dbReference type="GO" id="GO:0005975">
    <property type="term" value="P:carbohydrate metabolic process"/>
    <property type="evidence" value="ECO:0007669"/>
    <property type="project" value="InterPro"/>
</dbReference>
<dbReference type="GO" id="GO:0005829">
    <property type="term" value="C:cytosol"/>
    <property type="evidence" value="ECO:0007669"/>
    <property type="project" value="TreeGrafter"/>
</dbReference>
<dbReference type="Pfam" id="PF07971">
    <property type="entry name" value="Glyco_hydro_92"/>
    <property type="match status" value="1"/>
</dbReference>
<dbReference type="Gene3D" id="1.20.1610.10">
    <property type="entry name" value="alpha-1,2-mannosidases domains"/>
    <property type="match status" value="1"/>
</dbReference>
<keyword evidence="1" id="KW-0732">Signal</keyword>
<dbReference type="FunFam" id="3.30.2080.10:FF:000001">
    <property type="entry name" value="Alpha-1,2-mannosidase subfamily"/>
    <property type="match status" value="1"/>
</dbReference>
<evidence type="ECO:0000313" key="4">
    <source>
        <dbReference type="EMBL" id="SEP07318.1"/>
    </source>
</evidence>